<dbReference type="Proteomes" id="UP000657372">
    <property type="component" value="Unassembled WGS sequence"/>
</dbReference>
<evidence type="ECO:0008006" key="3">
    <source>
        <dbReference type="Google" id="ProtNLM"/>
    </source>
</evidence>
<evidence type="ECO:0000313" key="2">
    <source>
        <dbReference type="Proteomes" id="UP000657372"/>
    </source>
</evidence>
<name>A0ABS0ES53_9BURK</name>
<evidence type="ECO:0000313" key="1">
    <source>
        <dbReference type="EMBL" id="MBF8177667.1"/>
    </source>
</evidence>
<protein>
    <recommendedName>
        <fullName evidence="3">RecA/RadA family phage recombinase</fullName>
    </recommendedName>
</protein>
<dbReference type="RefSeq" id="WP_195875259.1">
    <property type="nucleotide sequence ID" value="NZ_JADOEL010000005.1"/>
</dbReference>
<keyword evidence="2" id="KW-1185">Reference proteome</keyword>
<organism evidence="1 2">
    <name type="scientific">Herminiimonas contaminans</name>
    <dbReference type="NCBI Taxonomy" id="1111140"/>
    <lineage>
        <taxon>Bacteria</taxon>
        <taxon>Pseudomonadati</taxon>
        <taxon>Pseudomonadota</taxon>
        <taxon>Betaproteobacteria</taxon>
        <taxon>Burkholderiales</taxon>
        <taxon>Oxalobacteraceae</taxon>
        <taxon>Herminiimonas</taxon>
    </lineage>
</organism>
<sequence length="145" mass="13898">MATGDMYINGQRFAPTGELYVTDSGAQTGITAVVGASGNVAAASAVATLAGAAGKTTYITGFEVTGSGATAAAVVLVTVTGLIGGATATYVLAVVAGATLGNTPLIVQFPKPIPASAANTAIVVTVPTLGAGNTNSAVVAHGYQL</sequence>
<proteinExistence type="predicted"/>
<accession>A0ABS0ES53</accession>
<comment type="caution">
    <text evidence="1">The sequence shown here is derived from an EMBL/GenBank/DDBJ whole genome shotgun (WGS) entry which is preliminary data.</text>
</comment>
<gene>
    <name evidence="1" type="ORF">IXC47_08245</name>
</gene>
<dbReference type="EMBL" id="JADOEL010000005">
    <property type="protein sequence ID" value="MBF8177667.1"/>
    <property type="molecule type" value="Genomic_DNA"/>
</dbReference>
<reference evidence="1 2" key="1">
    <citation type="submission" date="2020-11" db="EMBL/GenBank/DDBJ databases">
        <title>WGS of Herminiimonas contaminans strain Marseille-Q4544 isolated from planarians Schmidtea mediterranea.</title>
        <authorList>
            <person name="Kangale L."/>
        </authorList>
    </citation>
    <scope>NUCLEOTIDE SEQUENCE [LARGE SCALE GENOMIC DNA]</scope>
    <source>
        <strain evidence="1 2">Marseille-Q4544</strain>
    </source>
</reference>